<comment type="catalytic activity">
    <reaction evidence="8 10">
        <text>IMP + L-aspartate + GTP = N(6)-(1,2-dicarboxyethyl)-AMP + GDP + phosphate + 2 H(+)</text>
        <dbReference type="Rhea" id="RHEA:15753"/>
        <dbReference type="ChEBI" id="CHEBI:15378"/>
        <dbReference type="ChEBI" id="CHEBI:29991"/>
        <dbReference type="ChEBI" id="CHEBI:37565"/>
        <dbReference type="ChEBI" id="CHEBI:43474"/>
        <dbReference type="ChEBI" id="CHEBI:57567"/>
        <dbReference type="ChEBI" id="CHEBI:58053"/>
        <dbReference type="ChEBI" id="CHEBI:58189"/>
        <dbReference type="EC" id="6.3.4.4"/>
    </reaction>
</comment>
<dbReference type="RefSeq" id="WP_280759930.1">
    <property type="nucleotide sequence ID" value="NZ_JARXVC010000003.1"/>
</dbReference>
<keyword evidence="3 8" id="KW-0479">Metal-binding</keyword>
<dbReference type="PANTHER" id="PTHR11846:SF0">
    <property type="entry name" value="ADENYLOSUCCINATE SYNTHETASE"/>
    <property type="match status" value="1"/>
</dbReference>
<feature type="active site" evidence="9">
    <location>
        <position position="140"/>
    </location>
</feature>
<keyword evidence="2 8" id="KW-0436">Ligase</keyword>
<reference evidence="11 12" key="1">
    <citation type="submission" date="2023-04" db="EMBL/GenBank/DDBJ databases">
        <title>Forest soil microbial communities from Buena Vista Peninsula, Colon Province, Panama.</title>
        <authorList>
            <person name="Bouskill N."/>
        </authorList>
    </citation>
    <scope>NUCLEOTIDE SEQUENCE [LARGE SCALE GENOMIC DNA]</scope>
    <source>
        <strain evidence="11 12">CFH S0262</strain>
    </source>
</reference>
<dbReference type="HAMAP" id="MF_00011">
    <property type="entry name" value="Adenylosucc_synth"/>
    <property type="match status" value="1"/>
</dbReference>
<dbReference type="GO" id="GO:0004019">
    <property type="term" value="F:adenylosuccinate synthase activity"/>
    <property type="evidence" value="ECO:0007669"/>
    <property type="project" value="UniProtKB-EC"/>
</dbReference>
<dbReference type="NCBIfam" id="TIGR00184">
    <property type="entry name" value="purA"/>
    <property type="match status" value="1"/>
</dbReference>
<dbReference type="Proteomes" id="UP001160334">
    <property type="component" value="Unassembled WGS sequence"/>
</dbReference>
<evidence type="ECO:0000256" key="10">
    <source>
        <dbReference type="RuleBase" id="RU000520"/>
    </source>
</evidence>
<protein>
    <recommendedName>
        <fullName evidence="8 10">Adenylosuccinate synthetase</fullName>
        <shortName evidence="8">AMPSase</shortName>
        <shortName evidence="8">AdSS</shortName>
        <ecNumber evidence="8 10">6.3.4.4</ecNumber>
    </recommendedName>
    <alternativeName>
        <fullName evidence="8">IMP--aspartate ligase</fullName>
    </alternativeName>
</protein>
<dbReference type="InterPro" id="IPR018220">
    <property type="entry name" value="Adenylosuccin_syn_GTP-bd"/>
</dbReference>
<dbReference type="Gene3D" id="3.90.170.10">
    <property type="entry name" value="Adenylosuccinate Synthetase, subunit A, domain 3"/>
    <property type="match status" value="1"/>
</dbReference>
<evidence type="ECO:0000313" key="12">
    <source>
        <dbReference type="Proteomes" id="UP001160334"/>
    </source>
</evidence>
<evidence type="ECO:0000256" key="5">
    <source>
        <dbReference type="ARBA" id="ARBA00022755"/>
    </source>
</evidence>
<dbReference type="NCBIfam" id="NF002223">
    <property type="entry name" value="PRK01117.1"/>
    <property type="match status" value="1"/>
</dbReference>
<evidence type="ECO:0000256" key="3">
    <source>
        <dbReference type="ARBA" id="ARBA00022723"/>
    </source>
</evidence>
<keyword evidence="6 8" id="KW-0460">Magnesium</keyword>
<feature type="binding site" description="in other chain" evidence="8">
    <location>
        <position position="303"/>
    </location>
    <ligand>
        <name>IMP</name>
        <dbReference type="ChEBI" id="CHEBI:58053"/>
        <note>ligand shared between dimeric partners</note>
    </ligand>
</feature>
<evidence type="ECO:0000256" key="7">
    <source>
        <dbReference type="ARBA" id="ARBA00023134"/>
    </source>
</evidence>
<feature type="binding site" description="in other chain" evidence="8">
    <location>
        <position position="129"/>
    </location>
    <ligand>
        <name>IMP</name>
        <dbReference type="ChEBI" id="CHEBI:58053"/>
        <note>ligand shared between dimeric partners</note>
    </ligand>
</feature>
<keyword evidence="4 8" id="KW-0547">Nucleotide-binding</keyword>
<keyword evidence="7 8" id="KW-0342">GTP-binding</keyword>
<feature type="binding site" evidence="8">
    <location>
        <begin position="413"/>
        <end position="415"/>
    </location>
    <ligand>
        <name>GTP</name>
        <dbReference type="ChEBI" id="CHEBI:37565"/>
    </ligand>
</feature>
<comment type="cofactor">
    <cofactor evidence="8">
        <name>Mg(2+)</name>
        <dbReference type="ChEBI" id="CHEBI:18420"/>
    </cofactor>
    <text evidence="8">Binds 1 Mg(2+) ion per subunit.</text>
</comment>
<dbReference type="PANTHER" id="PTHR11846">
    <property type="entry name" value="ADENYLOSUCCINATE SYNTHETASE"/>
    <property type="match status" value="1"/>
</dbReference>
<dbReference type="InterPro" id="IPR033128">
    <property type="entry name" value="Adenylosuccin_syn_Lys_AS"/>
</dbReference>
<feature type="binding site" description="in other chain" evidence="8">
    <location>
        <position position="239"/>
    </location>
    <ligand>
        <name>IMP</name>
        <dbReference type="ChEBI" id="CHEBI:58053"/>
        <note>ligand shared between dimeric partners</note>
    </ligand>
</feature>
<feature type="binding site" evidence="8">
    <location>
        <begin position="331"/>
        <end position="333"/>
    </location>
    <ligand>
        <name>GTP</name>
        <dbReference type="ChEBI" id="CHEBI:37565"/>
    </ligand>
</feature>
<comment type="subunit">
    <text evidence="1 8">Homodimer.</text>
</comment>
<feature type="binding site" evidence="8">
    <location>
        <position position="143"/>
    </location>
    <ligand>
        <name>IMP</name>
        <dbReference type="ChEBI" id="CHEBI:58053"/>
        <note>ligand shared between dimeric partners</note>
    </ligand>
</feature>
<feature type="active site" description="Proton acceptor" evidence="8">
    <location>
        <position position="13"/>
    </location>
</feature>
<feature type="binding site" evidence="8">
    <location>
        <begin position="299"/>
        <end position="305"/>
    </location>
    <ligand>
        <name>substrate</name>
    </ligand>
</feature>
<feature type="binding site" evidence="8">
    <location>
        <position position="305"/>
    </location>
    <ligand>
        <name>GTP</name>
        <dbReference type="ChEBI" id="CHEBI:37565"/>
    </ligand>
</feature>
<organism evidence="11 12">
    <name type="scientific">Prescottella agglutinans</name>
    <dbReference type="NCBI Taxonomy" id="1644129"/>
    <lineage>
        <taxon>Bacteria</taxon>
        <taxon>Bacillati</taxon>
        <taxon>Actinomycetota</taxon>
        <taxon>Actinomycetes</taxon>
        <taxon>Mycobacteriales</taxon>
        <taxon>Nocardiaceae</taxon>
        <taxon>Prescottella</taxon>
    </lineage>
</organism>
<dbReference type="PROSITE" id="PS01266">
    <property type="entry name" value="ADENYLOSUCCIN_SYN_1"/>
    <property type="match status" value="1"/>
</dbReference>
<dbReference type="Pfam" id="PF00709">
    <property type="entry name" value="Adenylsucc_synt"/>
    <property type="match status" value="1"/>
</dbReference>
<evidence type="ECO:0000256" key="2">
    <source>
        <dbReference type="ARBA" id="ARBA00022598"/>
    </source>
</evidence>
<name>A0ABT6M8H0_9NOCA</name>
<feature type="binding site" description="in other chain" evidence="8">
    <location>
        <begin position="13"/>
        <end position="16"/>
    </location>
    <ligand>
        <name>IMP</name>
        <dbReference type="ChEBI" id="CHEBI:58053"/>
        <note>ligand shared between dimeric partners</note>
    </ligand>
</feature>
<dbReference type="PROSITE" id="PS00513">
    <property type="entry name" value="ADENYLOSUCCIN_SYN_2"/>
    <property type="match status" value="1"/>
</dbReference>
<feature type="binding site" description="in other chain" evidence="8">
    <location>
        <position position="224"/>
    </location>
    <ligand>
        <name>IMP</name>
        <dbReference type="ChEBI" id="CHEBI:58053"/>
        <note>ligand shared between dimeric partners</note>
    </ligand>
</feature>
<dbReference type="EC" id="6.3.4.4" evidence="8 10"/>
<comment type="subcellular location">
    <subcellularLocation>
        <location evidence="8">Cytoplasm</location>
    </subcellularLocation>
</comment>
<feature type="binding site" evidence="8">
    <location>
        <position position="13"/>
    </location>
    <ligand>
        <name>Mg(2+)</name>
        <dbReference type="ChEBI" id="CHEBI:18420"/>
    </ligand>
</feature>
<dbReference type="InterPro" id="IPR042109">
    <property type="entry name" value="Adenylosuccinate_synth_dom1"/>
</dbReference>
<evidence type="ECO:0000256" key="8">
    <source>
        <dbReference type="HAMAP-Rule" id="MF_00011"/>
    </source>
</evidence>
<feature type="binding site" evidence="8">
    <location>
        <begin position="12"/>
        <end position="18"/>
    </location>
    <ligand>
        <name>GTP</name>
        <dbReference type="ChEBI" id="CHEBI:37565"/>
    </ligand>
</feature>
<dbReference type="InterPro" id="IPR001114">
    <property type="entry name" value="Adenylosuccinate_synthetase"/>
</dbReference>
<proteinExistence type="inferred from homology"/>
<keyword evidence="5 8" id="KW-0658">Purine biosynthesis</keyword>
<dbReference type="SUPFAM" id="SSF52540">
    <property type="entry name" value="P-loop containing nucleoside triphosphate hydrolases"/>
    <property type="match status" value="1"/>
</dbReference>
<gene>
    <name evidence="8" type="primary">purA</name>
    <name evidence="11" type="ORF">M2280_001819</name>
</gene>
<evidence type="ECO:0000256" key="6">
    <source>
        <dbReference type="ARBA" id="ARBA00022842"/>
    </source>
</evidence>
<dbReference type="Gene3D" id="3.40.440.10">
    <property type="entry name" value="Adenylosuccinate Synthetase, subunit A, domain 1"/>
    <property type="match status" value="1"/>
</dbReference>
<dbReference type="InterPro" id="IPR042111">
    <property type="entry name" value="Adenylosuccinate_synth_dom3"/>
</dbReference>
<evidence type="ECO:0000313" key="11">
    <source>
        <dbReference type="EMBL" id="MDH6280607.1"/>
    </source>
</evidence>
<dbReference type="SMART" id="SM00788">
    <property type="entry name" value="Adenylsucc_synt"/>
    <property type="match status" value="1"/>
</dbReference>
<comment type="caution">
    <text evidence="11">The sequence shown here is derived from an EMBL/GenBank/DDBJ whole genome shotgun (WGS) entry which is preliminary data.</text>
</comment>
<comment type="pathway">
    <text evidence="8 10">Purine metabolism; AMP biosynthesis via de novo pathway; AMP from IMP: step 1/2.</text>
</comment>
<dbReference type="InterPro" id="IPR027417">
    <property type="entry name" value="P-loop_NTPase"/>
</dbReference>
<evidence type="ECO:0000256" key="1">
    <source>
        <dbReference type="ARBA" id="ARBA00011738"/>
    </source>
</evidence>
<dbReference type="Gene3D" id="1.10.300.10">
    <property type="entry name" value="Adenylosuccinate Synthetase, subunit A, domain 2"/>
    <property type="match status" value="1"/>
</dbReference>
<feature type="binding site" evidence="8">
    <location>
        <position position="40"/>
    </location>
    <ligand>
        <name>Mg(2+)</name>
        <dbReference type="ChEBI" id="CHEBI:18420"/>
    </ligand>
</feature>
<dbReference type="CDD" id="cd03108">
    <property type="entry name" value="AdSS"/>
    <property type="match status" value="1"/>
</dbReference>
<keyword evidence="8" id="KW-0963">Cytoplasm</keyword>
<comment type="function">
    <text evidence="8">Plays an important role in the de novo pathway of purine nucleotide biosynthesis. Catalyzes the first committed step in the biosynthesis of AMP from IMP.</text>
</comment>
<keyword evidence="12" id="KW-1185">Reference proteome</keyword>
<comment type="similarity">
    <text evidence="8 10">Belongs to the adenylosuccinate synthetase family.</text>
</comment>
<accession>A0ABT6M8H0</accession>
<evidence type="ECO:0000256" key="9">
    <source>
        <dbReference type="PROSITE-ProRule" id="PRU10134"/>
    </source>
</evidence>
<feature type="binding site" evidence="8">
    <location>
        <begin position="40"/>
        <end position="42"/>
    </location>
    <ligand>
        <name>GTP</name>
        <dbReference type="ChEBI" id="CHEBI:37565"/>
    </ligand>
</feature>
<dbReference type="InterPro" id="IPR042110">
    <property type="entry name" value="Adenylosuccinate_synth_dom2"/>
</dbReference>
<feature type="active site" description="Proton donor" evidence="8">
    <location>
        <position position="41"/>
    </location>
</feature>
<sequence length="429" mass="46327">MPAIVLIGAQWGDEGKGKATDLLGGSLQWVVRYQGGNNAGHTVVLPNGDKFALHLIPSGILTPGVKNVIGNGVVVDPGVLLEELAGLEERDVDTTGLLISADAHLIMPYHVAIDKVTERFLGAKKIGTTGRGIGPCYQDKIARVGVRVADVLDEKILTQKVEAALEFKNQVLVKIYNRKALDPQQVVEEVLEQAAGFKHRISDTRLELNLALERGETVLLEGSQGTLLDVDHGTYPYVTSSNPTSGGAAVGSGIGPTKIKTVLGILKAYTTRVGSGPFPTELFDEFGEYLAVKGGEVGVTTGRARRTGWFDAAIARYATRVNGITDYFLTKLDVLSSLDTIPICVAYDVDGVRVEEMPMTQTDIHHAKPIYEEMPGWSEDISQCRTFEELPVNAQNYVLRLEELSGAFMSCIGVGPGRDETIVRRDILA</sequence>
<feature type="binding site" description="in other chain" evidence="8">
    <location>
        <begin position="38"/>
        <end position="41"/>
    </location>
    <ligand>
        <name>IMP</name>
        <dbReference type="ChEBI" id="CHEBI:58053"/>
        <note>ligand shared between dimeric partners</note>
    </ligand>
</feature>
<evidence type="ECO:0000256" key="4">
    <source>
        <dbReference type="ARBA" id="ARBA00022741"/>
    </source>
</evidence>
<dbReference type="EMBL" id="JARXVC010000003">
    <property type="protein sequence ID" value="MDH6280607.1"/>
    <property type="molecule type" value="Genomic_DNA"/>
</dbReference>